<comment type="similarity">
    <text evidence="2">Belongs to the binding-protein-dependent transport system permease family. HisMQ subfamily.</text>
</comment>
<dbReference type="STRING" id="989403.SAMN05421798_101334"/>
<evidence type="ECO:0000259" key="10">
    <source>
        <dbReference type="PROSITE" id="PS50928"/>
    </source>
</evidence>
<feature type="transmembrane region" description="Helical" evidence="9">
    <location>
        <begin position="201"/>
        <end position="222"/>
    </location>
</feature>
<evidence type="ECO:0000256" key="9">
    <source>
        <dbReference type="RuleBase" id="RU363032"/>
    </source>
</evidence>
<dbReference type="InterPro" id="IPR051613">
    <property type="entry name" value="ABC_transp_permease_HisMQ"/>
</dbReference>
<feature type="transmembrane region" description="Helical" evidence="9">
    <location>
        <begin position="59"/>
        <end position="80"/>
    </location>
</feature>
<dbReference type="Gene3D" id="1.10.3720.10">
    <property type="entry name" value="MetI-like"/>
    <property type="match status" value="1"/>
</dbReference>
<keyword evidence="3 9" id="KW-0813">Transport</keyword>
<dbReference type="NCBIfam" id="TIGR01726">
    <property type="entry name" value="HEQRo_perm_3TM"/>
    <property type="match status" value="1"/>
</dbReference>
<comment type="subcellular location">
    <subcellularLocation>
        <location evidence="1">Cell inner membrane</location>
        <topology evidence="1">Multi-pass membrane protein</topology>
    </subcellularLocation>
    <subcellularLocation>
        <location evidence="9">Cell membrane</location>
        <topology evidence="9">Multi-pass membrane protein</topology>
    </subcellularLocation>
</comment>
<keyword evidence="6 9" id="KW-0812">Transmembrane</keyword>
<evidence type="ECO:0000256" key="5">
    <source>
        <dbReference type="ARBA" id="ARBA00022519"/>
    </source>
</evidence>
<protein>
    <submittedName>
        <fullName evidence="11">Octopine transport system permease protein OccQ</fullName>
    </submittedName>
</protein>
<dbReference type="RefSeq" id="WP_068010255.1">
    <property type="nucleotide sequence ID" value="NZ_FOFM01000001.1"/>
</dbReference>
<keyword evidence="5" id="KW-0997">Cell inner membrane</keyword>
<evidence type="ECO:0000256" key="3">
    <source>
        <dbReference type="ARBA" id="ARBA00022448"/>
    </source>
</evidence>
<evidence type="ECO:0000256" key="8">
    <source>
        <dbReference type="ARBA" id="ARBA00023136"/>
    </source>
</evidence>
<comment type="caution">
    <text evidence="11">The sequence shown here is derived from an EMBL/GenBank/DDBJ whole genome shotgun (WGS) entry which is preliminary data.</text>
</comment>
<gene>
    <name evidence="11" type="primary">occQ_2</name>
    <name evidence="11" type="ORF">PsAD2_04168</name>
</gene>
<keyword evidence="12" id="KW-1185">Reference proteome</keyword>
<dbReference type="GO" id="GO:0043190">
    <property type="term" value="C:ATP-binding cassette (ABC) transporter complex"/>
    <property type="evidence" value="ECO:0007669"/>
    <property type="project" value="InterPro"/>
</dbReference>
<dbReference type="CDD" id="cd06261">
    <property type="entry name" value="TM_PBP2"/>
    <property type="match status" value="1"/>
</dbReference>
<organism evidence="11 12">
    <name type="scientific">Pseudovibrio axinellae</name>
    <dbReference type="NCBI Taxonomy" id="989403"/>
    <lineage>
        <taxon>Bacteria</taxon>
        <taxon>Pseudomonadati</taxon>
        <taxon>Pseudomonadota</taxon>
        <taxon>Alphaproteobacteria</taxon>
        <taxon>Hyphomicrobiales</taxon>
        <taxon>Stappiaceae</taxon>
        <taxon>Pseudovibrio</taxon>
    </lineage>
</organism>
<dbReference type="PATRIC" id="fig|989403.3.peg.4549"/>
<dbReference type="Proteomes" id="UP000076577">
    <property type="component" value="Unassembled WGS sequence"/>
</dbReference>
<dbReference type="GO" id="GO:0022857">
    <property type="term" value="F:transmembrane transporter activity"/>
    <property type="evidence" value="ECO:0007669"/>
    <property type="project" value="InterPro"/>
</dbReference>
<dbReference type="PANTHER" id="PTHR30133:SF2">
    <property type="entry name" value="ARGININE ABC TRANSPORTER PERMEASE PROTEIN ARTQ"/>
    <property type="match status" value="1"/>
</dbReference>
<evidence type="ECO:0000313" key="12">
    <source>
        <dbReference type="Proteomes" id="UP000076577"/>
    </source>
</evidence>
<dbReference type="SUPFAM" id="SSF161098">
    <property type="entry name" value="MetI-like"/>
    <property type="match status" value="1"/>
</dbReference>
<evidence type="ECO:0000256" key="1">
    <source>
        <dbReference type="ARBA" id="ARBA00004429"/>
    </source>
</evidence>
<dbReference type="PROSITE" id="PS50928">
    <property type="entry name" value="ABC_TM1"/>
    <property type="match status" value="1"/>
</dbReference>
<dbReference type="AlphaFoldDB" id="A0A161V042"/>
<evidence type="ECO:0000256" key="7">
    <source>
        <dbReference type="ARBA" id="ARBA00022989"/>
    </source>
</evidence>
<dbReference type="InterPro" id="IPR035906">
    <property type="entry name" value="MetI-like_sf"/>
</dbReference>
<evidence type="ECO:0000313" key="11">
    <source>
        <dbReference type="EMBL" id="KZL08499.1"/>
    </source>
</evidence>
<feature type="transmembrane region" description="Helical" evidence="9">
    <location>
        <begin position="20"/>
        <end position="47"/>
    </location>
</feature>
<accession>A0A161V042</accession>
<dbReference type="InterPro" id="IPR000515">
    <property type="entry name" value="MetI-like"/>
</dbReference>
<proteinExistence type="inferred from homology"/>
<keyword evidence="4" id="KW-1003">Cell membrane</keyword>
<keyword evidence="7 9" id="KW-1133">Transmembrane helix</keyword>
<feature type="domain" description="ABC transmembrane type-1" evidence="10">
    <location>
        <begin position="23"/>
        <end position="223"/>
    </location>
</feature>
<evidence type="ECO:0000256" key="2">
    <source>
        <dbReference type="ARBA" id="ARBA00010072"/>
    </source>
</evidence>
<reference evidence="11 12" key="1">
    <citation type="journal article" date="2016" name="Front. Microbiol.">
        <title>Comparative Genomic Analysis Reveals a Diverse Repertoire of Genes Involved in Prokaryote-Eukaryote Interactions within the Pseudovibrio Genus.</title>
        <authorList>
            <person name="Romano S."/>
            <person name="Fernandez-Guerra A."/>
            <person name="Reen F.J."/>
            <person name="Glockner F.O."/>
            <person name="Crowley S.P."/>
            <person name="O'Sullivan O."/>
            <person name="Cotter P.D."/>
            <person name="Adams C."/>
            <person name="Dobson A.D."/>
            <person name="O'Gara F."/>
        </authorList>
    </citation>
    <scope>NUCLEOTIDE SEQUENCE [LARGE SCALE GENOMIC DNA]</scope>
    <source>
        <strain evidence="11 12">Ad2</strain>
    </source>
</reference>
<evidence type="ECO:0000256" key="6">
    <source>
        <dbReference type="ARBA" id="ARBA00022692"/>
    </source>
</evidence>
<feature type="transmembrane region" description="Helical" evidence="9">
    <location>
        <begin position="100"/>
        <end position="118"/>
    </location>
</feature>
<dbReference type="OrthoDB" id="9815029at2"/>
<dbReference type="Pfam" id="PF00528">
    <property type="entry name" value="BPD_transp_1"/>
    <property type="match status" value="1"/>
</dbReference>
<dbReference type="EMBL" id="LMCB01000130">
    <property type="protein sequence ID" value="KZL08499.1"/>
    <property type="molecule type" value="Genomic_DNA"/>
</dbReference>
<dbReference type="PANTHER" id="PTHR30133">
    <property type="entry name" value="CATIONIC AMINO ACID TRANSPORTER, MEMBRANE COMPONENT"/>
    <property type="match status" value="1"/>
</dbReference>
<name>A0A161V042_9HYPH</name>
<dbReference type="InterPro" id="IPR010065">
    <property type="entry name" value="AA_ABC_transptr_permease_3TM"/>
</dbReference>
<evidence type="ECO:0000256" key="4">
    <source>
        <dbReference type="ARBA" id="ARBA00022475"/>
    </source>
</evidence>
<keyword evidence="8 9" id="KW-0472">Membrane</keyword>
<sequence length="236" mass="25761">MNEIFTLLSFGNMGWGDEIALGVAMTVSLALASLPFGLLLGFLLALAKKSEEPSLRAAANIYTTIFRGLPELLTLFLVYYGGQILLQQVLSLFGDVYFEVNAFLAGMIALSLVFSSYASEAFLSAFRAIKQGQYEGANALGLGYVQTMRLVILPQLVRLALPALSNLWLILLKETSLVSIIGLADIIRYSNMAARTTKEPFLFFSVACAIYLVLAIISSTGISRLDSWAKRGETHR</sequence>